<evidence type="ECO:0000313" key="3">
    <source>
        <dbReference type="Proteomes" id="UP001488838"/>
    </source>
</evidence>
<proteinExistence type="predicted"/>
<name>A0AAW0K1G6_MYOGA</name>
<evidence type="ECO:0000313" key="2">
    <source>
        <dbReference type="EMBL" id="KAK7832146.1"/>
    </source>
</evidence>
<organism evidence="2 3">
    <name type="scientific">Myodes glareolus</name>
    <name type="common">Bank vole</name>
    <name type="synonym">Clethrionomys glareolus</name>
    <dbReference type="NCBI Taxonomy" id="447135"/>
    <lineage>
        <taxon>Eukaryota</taxon>
        <taxon>Metazoa</taxon>
        <taxon>Chordata</taxon>
        <taxon>Craniata</taxon>
        <taxon>Vertebrata</taxon>
        <taxon>Euteleostomi</taxon>
        <taxon>Mammalia</taxon>
        <taxon>Eutheria</taxon>
        <taxon>Euarchontoglires</taxon>
        <taxon>Glires</taxon>
        <taxon>Rodentia</taxon>
        <taxon>Myomorpha</taxon>
        <taxon>Muroidea</taxon>
        <taxon>Cricetidae</taxon>
        <taxon>Arvicolinae</taxon>
        <taxon>Myodes</taxon>
    </lineage>
</organism>
<reference evidence="2 3" key="1">
    <citation type="journal article" date="2023" name="bioRxiv">
        <title>Conserved and derived expression patterns and positive selection on dental genes reveal complex evolutionary context of ever-growing rodent molars.</title>
        <authorList>
            <person name="Calamari Z.T."/>
            <person name="Song A."/>
            <person name="Cohen E."/>
            <person name="Akter M."/>
            <person name="Roy R.D."/>
            <person name="Hallikas O."/>
            <person name="Christensen M.M."/>
            <person name="Li P."/>
            <person name="Marangoni P."/>
            <person name="Jernvall J."/>
            <person name="Klein O.D."/>
        </authorList>
    </citation>
    <scope>NUCLEOTIDE SEQUENCE [LARGE SCALE GENOMIC DNA]</scope>
    <source>
        <strain evidence="2">V071</strain>
    </source>
</reference>
<keyword evidence="3" id="KW-1185">Reference proteome</keyword>
<dbReference type="AlphaFoldDB" id="A0AAW0K1G6"/>
<comment type="caution">
    <text evidence="2">The sequence shown here is derived from an EMBL/GenBank/DDBJ whole genome shotgun (WGS) entry which is preliminary data.</text>
</comment>
<evidence type="ECO:0000256" key="1">
    <source>
        <dbReference type="SAM" id="MobiDB-lite"/>
    </source>
</evidence>
<accession>A0AAW0K1G6</accession>
<sequence>MQRKGQGRVCRQIEEGNTPVNDEISKHSGTWLVPTAPLNNEVLATVSVSKIERSLGVTYTGMHNMLPCEHDEMAPSLHWGAR</sequence>
<gene>
    <name evidence="2" type="ORF">U0070_015293</name>
</gene>
<dbReference type="Proteomes" id="UP001488838">
    <property type="component" value="Unassembled WGS sequence"/>
</dbReference>
<feature type="region of interest" description="Disordered" evidence="1">
    <location>
        <begin position="1"/>
        <end position="23"/>
    </location>
</feature>
<protein>
    <submittedName>
        <fullName evidence="2">Uncharacterized protein</fullName>
    </submittedName>
</protein>
<dbReference type="EMBL" id="JBBHLL010000011">
    <property type="protein sequence ID" value="KAK7832146.1"/>
    <property type="molecule type" value="Genomic_DNA"/>
</dbReference>